<evidence type="ECO:0000313" key="4">
    <source>
        <dbReference type="EMBL" id="ENZ11883.1"/>
    </source>
</evidence>
<dbReference type="SUPFAM" id="SSF46689">
    <property type="entry name" value="Homeodomain-like"/>
    <property type="match status" value="1"/>
</dbReference>
<feature type="domain" description="PucR C-terminal helix-turn-helix" evidence="2">
    <location>
        <begin position="293"/>
        <end position="349"/>
    </location>
</feature>
<dbReference type="PANTHER" id="PTHR33744:SF15">
    <property type="entry name" value="CARBOHYDRATE DIACID REGULATOR"/>
    <property type="match status" value="1"/>
</dbReference>
<dbReference type="PATRIC" id="fig|999408.3.peg.4126"/>
<reference evidence="4 5" key="1">
    <citation type="submission" date="2013-01" db="EMBL/GenBank/DDBJ databases">
        <title>The Genome Sequence of Clostridium clostridioforme 90A8.</title>
        <authorList>
            <consortium name="The Broad Institute Genome Sequencing Platform"/>
            <person name="Earl A."/>
            <person name="Ward D."/>
            <person name="Feldgarden M."/>
            <person name="Gevers D."/>
            <person name="Courvalin P."/>
            <person name="Lambert T."/>
            <person name="Walker B."/>
            <person name="Young S.K."/>
            <person name="Zeng Q."/>
            <person name="Gargeya S."/>
            <person name="Fitzgerald M."/>
            <person name="Haas B."/>
            <person name="Abouelleil A."/>
            <person name="Alvarado L."/>
            <person name="Arachchi H.M."/>
            <person name="Berlin A.M."/>
            <person name="Chapman S.B."/>
            <person name="Dewar J."/>
            <person name="Goldberg J."/>
            <person name="Griggs A."/>
            <person name="Gujja S."/>
            <person name="Hansen M."/>
            <person name="Howarth C."/>
            <person name="Imamovic A."/>
            <person name="Larimer J."/>
            <person name="McCowan C."/>
            <person name="Murphy C."/>
            <person name="Neiman D."/>
            <person name="Pearson M."/>
            <person name="Priest M."/>
            <person name="Roberts A."/>
            <person name="Saif S."/>
            <person name="Shea T."/>
            <person name="Sisk P."/>
            <person name="Sykes S."/>
            <person name="Wortman J."/>
            <person name="Nusbaum C."/>
            <person name="Birren B."/>
        </authorList>
    </citation>
    <scope>NUCLEOTIDE SEQUENCE [LARGE SCALE GENOMIC DNA]</scope>
    <source>
        <strain evidence="4 5">90A8</strain>
    </source>
</reference>
<organism evidence="4 5">
    <name type="scientific">[Clostridium] clostridioforme 90A8</name>
    <dbReference type="NCBI Taxonomy" id="999408"/>
    <lineage>
        <taxon>Bacteria</taxon>
        <taxon>Bacillati</taxon>
        <taxon>Bacillota</taxon>
        <taxon>Clostridia</taxon>
        <taxon>Lachnospirales</taxon>
        <taxon>Lachnospiraceae</taxon>
        <taxon>Enterocloster</taxon>
    </lineage>
</organism>
<dbReference type="InterPro" id="IPR009057">
    <property type="entry name" value="Homeodomain-like_sf"/>
</dbReference>
<dbReference type="HOGENOM" id="CLU_058212_1_0_9"/>
<accession>A0A0E2H6W4</accession>
<dbReference type="GeneID" id="23111651"/>
<dbReference type="PANTHER" id="PTHR33744">
    <property type="entry name" value="CARBOHYDRATE DIACID REGULATOR"/>
    <property type="match status" value="1"/>
</dbReference>
<protein>
    <submittedName>
        <fullName evidence="4">CdaR family transcriptional regulator</fullName>
    </submittedName>
</protein>
<dbReference type="Gene3D" id="1.10.10.2840">
    <property type="entry name" value="PucR C-terminal helix-turn-helix domain"/>
    <property type="match status" value="1"/>
</dbReference>
<dbReference type="Proteomes" id="UP000013085">
    <property type="component" value="Unassembled WGS sequence"/>
</dbReference>
<evidence type="ECO:0000313" key="5">
    <source>
        <dbReference type="Proteomes" id="UP000013085"/>
    </source>
</evidence>
<evidence type="ECO:0000259" key="3">
    <source>
        <dbReference type="Pfam" id="PF17853"/>
    </source>
</evidence>
<evidence type="ECO:0000259" key="2">
    <source>
        <dbReference type="Pfam" id="PF13556"/>
    </source>
</evidence>
<feature type="domain" description="CdaR GGDEF-like" evidence="3">
    <location>
        <begin position="126"/>
        <end position="242"/>
    </location>
</feature>
<dbReference type="AlphaFoldDB" id="A0A0E2H6W4"/>
<evidence type="ECO:0000256" key="1">
    <source>
        <dbReference type="ARBA" id="ARBA00006754"/>
    </source>
</evidence>
<dbReference type="RefSeq" id="WP_002566963.1">
    <property type="nucleotide sequence ID" value="NZ_KB850981.1"/>
</dbReference>
<sequence>MISNQILQTTLDGLKAITRIDLGICDTEGKVLASTFTDAEDSESSVLVFVDSPADSQVIQGYQFFKVFDEHQLEYILLAKGASDDVYMVGKLAAFQIQNLLVAYKERFDKDNFIKNLLLDNLLLVDIYNRAKKLHIDTDVKRVVYIIETHNEKDVNALETVRSLFASKTKDFITAVDEKNIILVKEVRQGETYGELDKTANTVLDMLNTEAMTKVRVAYGTIINDIKEVSRSYKEAKMALDVGKIFYANKNVIAYNNLGIGRLIYQLPIPLCKMFIREVFDGKSPDEFDEETLATINKFFENSLNVSETSRQLYIHRNTLVYRLDKLQKSTGLDLRIFEDAITFKIALMVAKYMKYMESLDY</sequence>
<comment type="similarity">
    <text evidence="1">Belongs to the CdaR family.</text>
</comment>
<dbReference type="InterPro" id="IPR051448">
    <property type="entry name" value="CdaR-like_regulators"/>
</dbReference>
<dbReference type="InterPro" id="IPR025736">
    <property type="entry name" value="PucR_C-HTH_dom"/>
</dbReference>
<name>A0A0E2H6W4_9FIRM</name>
<dbReference type="EMBL" id="AGYR01000041">
    <property type="protein sequence ID" value="ENZ11883.1"/>
    <property type="molecule type" value="Genomic_DNA"/>
</dbReference>
<proteinExistence type="inferred from homology"/>
<dbReference type="InterPro" id="IPR042070">
    <property type="entry name" value="PucR_C-HTH_sf"/>
</dbReference>
<gene>
    <name evidence="4" type="ORF">HMPREF1090_03864</name>
</gene>
<dbReference type="Pfam" id="PF13556">
    <property type="entry name" value="HTH_30"/>
    <property type="match status" value="1"/>
</dbReference>
<dbReference type="Pfam" id="PF17853">
    <property type="entry name" value="GGDEF_2"/>
    <property type="match status" value="1"/>
</dbReference>
<dbReference type="InterPro" id="IPR041522">
    <property type="entry name" value="CdaR_GGDEF"/>
</dbReference>
<comment type="caution">
    <text evidence="4">The sequence shown here is derived from an EMBL/GenBank/DDBJ whole genome shotgun (WGS) entry which is preliminary data.</text>
</comment>